<accession>A0A381T8L9</accession>
<gene>
    <name evidence="10" type="ORF">METZ01_LOCUS63901</name>
</gene>
<evidence type="ECO:0000259" key="8">
    <source>
        <dbReference type="Pfam" id="PF00288"/>
    </source>
</evidence>
<dbReference type="SUPFAM" id="SSF55060">
    <property type="entry name" value="GHMP Kinase, C-terminal domain"/>
    <property type="match status" value="1"/>
</dbReference>
<dbReference type="InterPro" id="IPR020568">
    <property type="entry name" value="Ribosomal_Su5_D2-typ_SF"/>
</dbReference>
<keyword evidence="3" id="KW-0808">Transferase</keyword>
<feature type="domain" description="GHMP kinase C-terminal" evidence="9">
    <location>
        <begin position="209"/>
        <end position="276"/>
    </location>
</feature>
<evidence type="ECO:0000256" key="1">
    <source>
        <dbReference type="ARBA" id="ARBA00009684"/>
    </source>
</evidence>
<organism evidence="10">
    <name type="scientific">marine metagenome</name>
    <dbReference type="NCBI Taxonomy" id="408172"/>
    <lineage>
        <taxon>unclassified sequences</taxon>
        <taxon>metagenomes</taxon>
        <taxon>ecological metagenomes</taxon>
    </lineage>
</organism>
<dbReference type="AlphaFoldDB" id="A0A381T8L9"/>
<dbReference type="InterPro" id="IPR004424">
    <property type="entry name" value="IspE"/>
</dbReference>
<evidence type="ECO:0000256" key="2">
    <source>
        <dbReference type="ARBA" id="ARBA00012052"/>
    </source>
</evidence>
<dbReference type="Pfam" id="PF00288">
    <property type="entry name" value="GHMP_kinases_N"/>
    <property type="match status" value="1"/>
</dbReference>
<dbReference type="InterPro" id="IPR006204">
    <property type="entry name" value="GHMP_kinase_N_dom"/>
</dbReference>
<dbReference type="GO" id="GO:0050515">
    <property type="term" value="F:4-(cytidine 5'-diphospho)-2-C-methyl-D-erythritol kinase activity"/>
    <property type="evidence" value="ECO:0007669"/>
    <property type="project" value="UniProtKB-EC"/>
</dbReference>
<sequence>MRGQILKSYCKINLFLSVGRKLKRYKLHNIQSLIFFINLYDQIQIKKINSSKDNIKFFGKFSNYVNKKNNSITKSLSLLRTRGFINEKDKFKIIVKKNVPVFSGFGGGSSNAAALVKFFTKKRKISRKTMDYFSKILGSDFRLFFYPPQLFQRNLFKITKFKKKYNFYFILVYPFLRSSTKNIYGKFRDYKTIKNRNNYQENSKLKMVKDMKFEENSLEKIVALKYPVIKKILNELKLIKNCQFSRITGSGSACFGLFLTQRSADLGLSKIKKKFPKFWCVVRKTI</sequence>
<reference evidence="10" key="1">
    <citation type="submission" date="2018-05" db="EMBL/GenBank/DDBJ databases">
        <authorList>
            <person name="Lanie J.A."/>
            <person name="Ng W.-L."/>
            <person name="Kazmierczak K.M."/>
            <person name="Andrzejewski T.M."/>
            <person name="Davidsen T.M."/>
            <person name="Wayne K.J."/>
            <person name="Tettelin H."/>
            <person name="Glass J.I."/>
            <person name="Rusch D."/>
            <person name="Podicherti R."/>
            <person name="Tsui H.-C.T."/>
            <person name="Winkler M.E."/>
        </authorList>
    </citation>
    <scope>NUCLEOTIDE SEQUENCE</scope>
</reference>
<dbReference type="InterPro" id="IPR014721">
    <property type="entry name" value="Ribsml_uS5_D2-typ_fold_subgr"/>
</dbReference>
<keyword evidence="6" id="KW-0067">ATP-binding</keyword>
<evidence type="ECO:0000256" key="3">
    <source>
        <dbReference type="ARBA" id="ARBA00022679"/>
    </source>
</evidence>
<dbReference type="PANTHER" id="PTHR43527">
    <property type="entry name" value="4-DIPHOSPHOCYTIDYL-2-C-METHYL-D-ERYTHRITOL KINASE, CHLOROPLASTIC"/>
    <property type="match status" value="1"/>
</dbReference>
<evidence type="ECO:0000256" key="5">
    <source>
        <dbReference type="ARBA" id="ARBA00022777"/>
    </source>
</evidence>
<dbReference type="GO" id="GO:0016114">
    <property type="term" value="P:terpenoid biosynthetic process"/>
    <property type="evidence" value="ECO:0007669"/>
    <property type="project" value="InterPro"/>
</dbReference>
<protein>
    <recommendedName>
        <fullName evidence="2">4-(cytidine 5'-diphospho)-2-C-methyl-D-erythritol kinase</fullName>
        <ecNumber evidence="2">2.7.1.148</ecNumber>
    </recommendedName>
    <alternativeName>
        <fullName evidence="7">4-(cytidine-5'-diphospho)-2-C-methyl-D-erythritol kinase</fullName>
    </alternativeName>
</protein>
<evidence type="ECO:0000256" key="7">
    <source>
        <dbReference type="ARBA" id="ARBA00032554"/>
    </source>
</evidence>
<dbReference type="InterPro" id="IPR013750">
    <property type="entry name" value="GHMP_kinase_C_dom"/>
</dbReference>
<evidence type="ECO:0000259" key="9">
    <source>
        <dbReference type="Pfam" id="PF08544"/>
    </source>
</evidence>
<dbReference type="Gene3D" id="3.30.230.10">
    <property type="match status" value="1"/>
</dbReference>
<dbReference type="Pfam" id="PF08544">
    <property type="entry name" value="GHMP_kinases_C"/>
    <property type="match status" value="1"/>
</dbReference>
<proteinExistence type="inferred from homology"/>
<dbReference type="InterPro" id="IPR036554">
    <property type="entry name" value="GHMP_kinase_C_sf"/>
</dbReference>
<dbReference type="Gene3D" id="3.30.70.890">
    <property type="entry name" value="GHMP kinase, C-terminal domain"/>
    <property type="match status" value="1"/>
</dbReference>
<dbReference type="GO" id="GO:0005524">
    <property type="term" value="F:ATP binding"/>
    <property type="evidence" value="ECO:0007669"/>
    <property type="project" value="UniProtKB-KW"/>
</dbReference>
<evidence type="ECO:0000256" key="4">
    <source>
        <dbReference type="ARBA" id="ARBA00022741"/>
    </source>
</evidence>
<dbReference type="EMBL" id="UINC01004007">
    <property type="protein sequence ID" value="SVA11047.1"/>
    <property type="molecule type" value="Genomic_DNA"/>
</dbReference>
<dbReference type="EC" id="2.7.1.148" evidence="2"/>
<comment type="similarity">
    <text evidence="1">Belongs to the GHMP kinase family. IspE subfamily.</text>
</comment>
<dbReference type="PANTHER" id="PTHR43527:SF2">
    <property type="entry name" value="4-DIPHOSPHOCYTIDYL-2-C-METHYL-D-ERYTHRITOL KINASE, CHLOROPLASTIC"/>
    <property type="match status" value="1"/>
</dbReference>
<name>A0A381T8L9_9ZZZZ</name>
<evidence type="ECO:0000313" key="10">
    <source>
        <dbReference type="EMBL" id="SVA11047.1"/>
    </source>
</evidence>
<feature type="domain" description="GHMP kinase N-terminal" evidence="8">
    <location>
        <begin position="77"/>
        <end position="121"/>
    </location>
</feature>
<keyword evidence="5" id="KW-0418">Kinase</keyword>
<evidence type="ECO:0000256" key="6">
    <source>
        <dbReference type="ARBA" id="ARBA00022840"/>
    </source>
</evidence>
<keyword evidence="4" id="KW-0547">Nucleotide-binding</keyword>
<dbReference type="SUPFAM" id="SSF54211">
    <property type="entry name" value="Ribosomal protein S5 domain 2-like"/>
    <property type="match status" value="1"/>
</dbReference>
<dbReference type="PIRSF" id="PIRSF010376">
    <property type="entry name" value="IspE"/>
    <property type="match status" value="1"/>
</dbReference>